<dbReference type="InterPro" id="IPR002523">
    <property type="entry name" value="MgTranspt_CorA/ZnTranspt_ZntB"/>
</dbReference>
<organism evidence="6 7">
    <name type="scientific">Neonectria punicea</name>
    <dbReference type="NCBI Taxonomy" id="979145"/>
    <lineage>
        <taxon>Eukaryota</taxon>
        <taxon>Fungi</taxon>
        <taxon>Dikarya</taxon>
        <taxon>Ascomycota</taxon>
        <taxon>Pezizomycotina</taxon>
        <taxon>Sordariomycetes</taxon>
        <taxon>Hypocreomycetidae</taxon>
        <taxon>Hypocreales</taxon>
        <taxon>Nectriaceae</taxon>
        <taxon>Neonectria</taxon>
    </lineage>
</organism>
<protein>
    <submittedName>
        <fullName evidence="6">Uncharacterized protein</fullName>
    </submittedName>
</protein>
<evidence type="ECO:0000256" key="1">
    <source>
        <dbReference type="ARBA" id="ARBA00004651"/>
    </source>
</evidence>
<evidence type="ECO:0000256" key="2">
    <source>
        <dbReference type="ARBA" id="ARBA00022692"/>
    </source>
</evidence>
<dbReference type="SUPFAM" id="SSF144083">
    <property type="entry name" value="Magnesium transport protein CorA, transmembrane region"/>
    <property type="match status" value="1"/>
</dbReference>
<feature type="transmembrane region" description="Helical" evidence="5">
    <location>
        <begin position="178"/>
        <end position="200"/>
    </location>
</feature>
<sequence>MPGSERLTEPLYHLHEELGKTLNPDLASKDPFYMLDEIFRLFAASEHQFLNLMKAKVESLAIFDEERSDNISELQTIKRLVDRHAEQLEDLLPIIRARGGSDWPRATVEAEMSVRSYQPQETAPDATREASERLTVMFQKIQRRTCAVSSLCQDSIAMLGNDTMMREAQKGMKQAEGVAKVTLIAFVFVPLSFVTSFFGMNFVELDGNKLRLWIWFVVSTPILIVSMLGWWMNRARRRKFWQWAEAEFSEDTS</sequence>
<evidence type="ECO:0000256" key="5">
    <source>
        <dbReference type="SAM" id="Phobius"/>
    </source>
</evidence>
<keyword evidence="7" id="KW-1185">Reference proteome</keyword>
<dbReference type="PANTHER" id="PTHR46494:SF3">
    <property type="entry name" value="ZINC TRANSPORT PROTEIN ZNTB"/>
    <property type="match status" value="1"/>
</dbReference>
<dbReference type="Pfam" id="PF01544">
    <property type="entry name" value="CorA"/>
    <property type="match status" value="1"/>
</dbReference>
<dbReference type="PANTHER" id="PTHR46494">
    <property type="entry name" value="CORA FAMILY METAL ION TRANSPORTER (EUROFUNG)"/>
    <property type="match status" value="1"/>
</dbReference>
<reference evidence="6 7" key="1">
    <citation type="journal article" date="2025" name="Microbiol. Resour. Announc.">
        <title>Draft genome sequences for Neonectria magnoliae and Neonectria punicea, canker pathogens of Liriodendron tulipifera and Acer saccharum in West Virginia.</title>
        <authorList>
            <person name="Petronek H.M."/>
            <person name="Kasson M.T."/>
            <person name="Metheny A.M."/>
            <person name="Stauder C.M."/>
            <person name="Lovett B."/>
            <person name="Lynch S.C."/>
            <person name="Garnas J.R."/>
            <person name="Kasson L.R."/>
            <person name="Stajich J.E."/>
        </authorList>
    </citation>
    <scope>NUCLEOTIDE SEQUENCE [LARGE SCALE GENOMIC DNA]</scope>
    <source>
        <strain evidence="6 7">NRRL 64653</strain>
    </source>
</reference>
<name>A0ABR1HF30_9HYPO</name>
<dbReference type="Proteomes" id="UP001498476">
    <property type="component" value="Unassembled WGS sequence"/>
</dbReference>
<evidence type="ECO:0000313" key="7">
    <source>
        <dbReference type="Proteomes" id="UP001498476"/>
    </source>
</evidence>
<keyword evidence="3 5" id="KW-1133">Transmembrane helix</keyword>
<evidence type="ECO:0000313" key="6">
    <source>
        <dbReference type="EMBL" id="KAK7419373.1"/>
    </source>
</evidence>
<feature type="transmembrane region" description="Helical" evidence="5">
    <location>
        <begin position="212"/>
        <end position="232"/>
    </location>
</feature>
<evidence type="ECO:0000256" key="3">
    <source>
        <dbReference type="ARBA" id="ARBA00022989"/>
    </source>
</evidence>
<dbReference type="EMBL" id="JAZAVJ010000038">
    <property type="protein sequence ID" value="KAK7419373.1"/>
    <property type="molecule type" value="Genomic_DNA"/>
</dbReference>
<gene>
    <name evidence="6" type="ORF">QQX98_003325</name>
</gene>
<dbReference type="InterPro" id="IPR045863">
    <property type="entry name" value="CorA_TM1_TM2"/>
</dbReference>
<comment type="caution">
    <text evidence="6">The sequence shown here is derived from an EMBL/GenBank/DDBJ whole genome shotgun (WGS) entry which is preliminary data.</text>
</comment>
<proteinExistence type="predicted"/>
<evidence type="ECO:0000256" key="4">
    <source>
        <dbReference type="ARBA" id="ARBA00023136"/>
    </source>
</evidence>
<dbReference type="Gene3D" id="1.20.58.340">
    <property type="entry name" value="Magnesium transport protein CorA, transmembrane region"/>
    <property type="match status" value="1"/>
</dbReference>
<accession>A0ABR1HF30</accession>
<keyword evidence="2 5" id="KW-0812">Transmembrane</keyword>
<comment type="subcellular location">
    <subcellularLocation>
        <location evidence="1">Cell membrane</location>
        <topology evidence="1">Multi-pass membrane protein</topology>
    </subcellularLocation>
</comment>
<keyword evidence="4 5" id="KW-0472">Membrane</keyword>